<evidence type="ECO:0000256" key="2">
    <source>
        <dbReference type="SAM" id="SignalP"/>
    </source>
</evidence>
<protein>
    <submittedName>
        <fullName evidence="5">MlaD family protein</fullName>
    </submittedName>
</protein>
<feature type="domain" description="Mammalian cell entry C-terminal" evidence="4">
    <location>
        <begin position="129"/>
        <end position="263"/>
    </location>
</feature>
<dbReference type="Proteomes" id="UP001190465">
    <property type="component" value="Chromosome"/>
</dbReference>
<dbReference type="InterPro" id="IPR003399">
    <property type="entry name" value="Mce/MlaD"/>
</dbReference>
<evidence type="ECO:0000313" key="5">
    <source>
        <dbReference type="EMBL" id="CAJ1508601.1"/>
    </source>
</evidence>
<keyword evidence="6" id="KW-1185">Reference proteome</keyword>
<feature type="compositionally biased region" description="Pro residues" evidence="1">
    <location>
        <begin position="397"/>
        <end position="414"/>
    </location>
</feature>
<accession>A0ABM9M1P2</accession>
<dbReference type="PROSITE" id="PS51257">
    <property type="entry name" value="PROKAR_LIPOPROTEIN"/>
    <property type="match status" value="1"/>
</dbReference>
<reference evidence="5 6" key="1">
    <citation type="submission" date="2023-08" db="EMBL/GenBank/DDBJ databases">
        <authorList>
            <person name="Folkvardsen B D."/>
            <person name="Norman A."/>
        </authorList>
    </citation>
    <scope>NUCLEOTIDE SEQUENCE [LARGE SCALE GENOMIC DNA]</scope>
    <source>
        <strain evidence="5 6">Mu0053</strain>
    </source>
</reference>
<feature type="domain" description="Mce/MlaD" evidence="3">
    <location>
        <begin position="44"/>
        <end position="119"/>
    </location>
</feature>
<feature type="region of interest" description="Disordered" evidence="1">
    <location>
        <begin position="374"/>
        <end position="421"/>
    </location>
</feature>
<dbReference type="InterPro" id="IPR052336">
    <property type="entry name" value="MlaD_Phospholipid_Transporter"/>
</dbReference>
<gene>
    <name evidence="5" type="ORF">MU0053_003905</name>
</gene>
<dbReference type="PANTHER" id="PTHR33371">
    <property type="entry name" value="INTERMEMBRANE PHOSPHOLIPID TRANSPORT SYSTEM BINDING PROTEIN MLAD-RELATED"/>
    <property type="match status" value="1"/>
</dbReference>
<dbReference type="InterPro" id="IPR024516">
    <property type="entry name" value="Mce_C"/>
</dbReference>
<evidence type="ECO:0000256" key="1">
    <source>
        <dbReference type="SAM" id="MobiDB-lite"/>
    </source>
</evidence>
<dbReference type="RefSeq" id="WP_308479247.1">
    <property type="nucleotide sequence ID" value="NZ_OY726397.1"/>
</dbReference>
<evidence type="ECO:0000313" key="6">
    <source>
        <dbReference type="Proteomes" id="UP001190465"/>
    </source>
</evidence>
<dbReference type="EMBL" id="OY726397">
    <property type="protein sequence ID" value="CAJ1508601.1"/>
    <property type="molecule type" value="Genomic_DNA"/>
</dbReference>
<dbReference type="PANTHER" id="PTHR33371:SF15">
    <property type="entry name" value="LIPOPROTEIN LPRN"/>
    <property type="match status" value="1"/>
</dbReference>
<feature type="chain" id="PRO_5045471078" evidence="2">
    <location>
        <begin position="27"/>
        <end position="421"/>
    </location>
</feature>
<evidence type="ECO:0000259" key="4">
    <source>
        <dbReference type="Pfam" id="PF11887"/>
    </source>
</evidence>
<name>A0ABM9M1P2_9MYCO</name>
<dbReference type="Pfam" id="PF11887">
    <property type="entry name" value="Mce4_CUP1"/>
    <property type="match status" value="1"/>
</dbReference>
<dbReference type="Pfam" id="PF02470">
    <property type="entry name" value="MlaD"/>
    <property type="match status" value="1"/>
</dbReference>
<organism evidence="5 6">
    <name type="scientific">[Mycobacterium] burgundiense</name>
    <dbReference type="NCBI Taxonomy" id="3064286"/>
    <lineage>
        <taxon>Bacteria</taxon>
        <taxon>Bacillati</taxon>
        <taxon>Actinomycetota</taxon>
        <taxon>Actinomycetes</taxon>
        <taxon>Mycobacteriales</taxon>
        <taxon>Mycobacteriaceae</taxon>
        <taxon>Mycolicibacterium</taxon>
    </lineage>
</organism>
<keyword evidence="2" id="KW-0732">Signal</keyword>
<evidence type="ECO:0000259" key="3">
    <source>
        <dbReference type="Pfam" id="PF02470"/>
    </source>
</evidence>
<proteinExistence type="predicted"/>
<feature type="signal peptide" evidence="2">
    <location>
        <begin position="1"/>
        <end position="26"/>
    </location>
</feature>
<sequence length="421" mass="43307">MTAPRTRPRYVLPLVLTAGLGLSGCATEGLSSLPLPAPGVGSGGYTVTAVFGNALNLPADAKVKLAGADVGQMESMQARDYTAVATLRIMDGVRLPEGTTAELRSATPLGDVFISVRPPATVEPSAPLLGDGDVIDIDSTASAATVESVLGSAAILVNGGAVRSFTNIINGLGKATGDQGQAFGALIDKTNRTLGKLNARSDEIATAVSETNNLVAQIETKNDALGELMTEAGPAANTLAQHTTGIADLVQQVGATTDQLKKFPSIAGTDTSGRSVIADANQIAASWNDLVVAPDATLRSLNRLMPPLIKGTSGNSLATRASIDRLVLGSIPDIGFTGDVGLHGPKRYNWEQLVGSFKYTLWRLQERIVGKGPEVPQVPVLPSPTEPGQLVVAPTLPEAPPPPPGPEAPLPGPPQNAEAPR</sequence>